<sequence>MNEPLMILIALNLLSFIVYGCDKYLAIHDKRRISEKNLHTLSIVGGFVGSTLAMMLFRHKIKKVKFMLIHSAIFIGWIFLLYFYFLSNFLNSSV</sequence>
<feature type="transmembrane region" description="Helical" evidence="1">
    <location>
        <begin position="7"/>
        <end position="26"/>
    </location>
</feature>
<proteinExistence type="predicted"/>
<dbReference type="AlphaFoldDB" id="A0A4Q0XPQ0"/>
<protein>
    <recommendedName>
        <fullName evidence="4">DUF1294 domain-containing protein</fullName>
    </recommendedName>
</protein>
<dbReference type="Proteomes" id="UP000290657">
    <property type="component" value="Unassembled WGS sequence"/>
</dbReference>
<accession>A0A4Q0XPQ0</accession>
<reference evidence="2 3" key="1">
    <citation type="submission" date="2017-10" db="EMBL/GenBank/DDBJ databases">
        <title>Genomics of the genus Arcobacter.</title>
        <authorList>
            <person name="Perez-Cataluna A."/>
            <person name="Figueras M.J."/>
        </authorList>
    </citation>
    <scope>NUCLEOTIDE SEQUENCE [LARGE SCALE GENOMIC DNA]</scope>
    <source>
        <strain evidence="2 3">CECT 8987</strain>
    </source>
</reference>
<dbReference type="InterPro" id="IPR010718">
    <property type="entry name" value="DUF1294"/>
</dbReference>
<evidence type="ECO:0000313" key="2">
    <source>
        <dbReference type="EMBL" id="RXJ56217.1"/>
    </source>
</evidence>
<dbReference type="Pfam" id="PF06961">
    <property type="entry name" value="DUF1294"/>
    <property type="match status" value="1"/>
</dbReference>
<dbReference type="OrthoDB" id="72963at2"/>
<organism evidence="2 3">
    <name type="scientific">Candidatus Marinarcus aquaticus</name>
    <dbReference type="NCBI Taxonomy" id="2044504"/>
    <lineage>
        <taxon>Bacteria</taxon>
        <taxon>Pseudomonadati</taxon>
        <taxon>Campylobacterota</taxon>
        <taxon>Epsilonproteobacteria</taxon>
        <taxon>Campylobacterales</taxon>
        <taxon>Arcobacteraceae</taxon>
        <taxon>Candidatus Marinarcus</taxon>
    </lineage>
</organism>
<evidence type="ECO:0000256" key="1">
    <source>
        <dbReference type="SAM" id="Phobius"/>
    </source>
</evidence>
<keyword evidence="1" id="KW-0812">Transmembrane</keyword>
<keyword evidence="3" id="KW-1185">Reference proteome</keyword>
<dbReference type="EMBL" id="PDKN01000006">
    <property type="protein sequence ID" value="RXJ56217.1"/>
    <property type="molecule type" value="Genomic_DNA"/>
</dbReference>
<name>A0A4Q0XPQ0_9BACT</name>
<evidence type="ECO:0008006" key="4">
    <source>
        <dbReference type="Google" id="ProtNLM"/>
    </source>
</evidence>
<evidence type="ECO:0000313" key="3">
    <source>
        <dbReference type="Proteomes" id="UP000290657"/>
    </source>
</evidence>
<keyword evidence="1" id="KW-1133">Transmembrane helix</keyword>
<keyword evidence="1" id="KW-0472">Membrane</keyword>
<feature type="transmembrane region" description="Helical" evidence="1">
    <location>
        <begin position="64"/>
        <end position="85"/>
    </location>
</feature>
<comment type="caution">
    <text evidence="2">The sequence shown here is derived from an EMBL/GenBank/DDBJ whole genome shotgun (WGS) entry which is preliminary data.</text>
</comment>
<dbReference type="RefSeq" id="WP_128996558.1">
    <property type="nucleotide sequence ID" value="NZ_PDKN01000006.1"/>
</dbReference>
<gene>
    <name evidence="2" type="ORF">CRV04_09225</name>
</gene>
<feature type="transmembrane region" description="Helical" evidence="1">
    <location>
        <begin position="38"/>
        <end position="57"/>
    </location>
</feature>